<gene>
    <name evidence="1" type="ORF">EFL95_09600</name>
</gene>
<comment type="caution">
    <text evidence="1">The sequence shown here is derived from an EMBL/GenBank/DDBJ whole genome shotgun (WGS) entry which is preliminary data.</text>
</comment>
<proteinExistence type="predicted"/>
<protein>
    <recommendedName>
        <fullName evidence="3">Class F sortase</fullName>
    </recommendedName>
</protein>
<dbReference type="OrthoDB" id="4425249at2"/>
<sequence length="139" mass="14579">MVSGVLDVGFDSTVSPKNGVLTPLSTAEIARWGGRGVPGSPSSDTVFLIGKVSSGGAFEKLPDLHRGAQITLRTQTGVLTYTVHTVVGHKATGLTKDSTFTQRVPGRLQLVGIRYDRSGDRTGTVVLVTAQLTGARRTS</sequence>
<dbReference type="EMBL" id="RJSG01000002">
    <property type="protein sequence ID" value="RNL79257.1"/>
    <property type="molecule type" value="Genomic_DNA"/>
</dbReference>
<keyword evidence="2" id="KW-1185">Reference proteome</keyword>
<accession>A0A3N0DUF1</accession>
<reference evidence="1 2" key="1">
    <citation type="submission" date="2018-11" db="EMBL/GenBank/DDBJ databases">
        <authorList>
            <person name="Li F."/>
        </authorList>
    </citation>
    <scope>NUCLEOTIDE SEQUENCE [LARGE SCALE GENOMIC DNA]</scope>
    <source>
        <strain evidence="1 2">KIS18-7</strain>
    </source>
</reference>
<evidence type="ECO:0008006" key="3">
    <source>
        <dbReference type="Google" id="ProtNLM"/>
    </source>
</evidence>
<evidence type="ECO:0000313" key="2">
    <source>
        <dbReference type="Proteomes" id="UP000277094"/>
    </source>
</evidence>
<organism evidence="1 2">
    <name type="scientific">Nocardioides marmorisolisilvae</name>
    <dbReference type="NCBI Taxonomy" id="1542737"/>
    <lineage>
        <taxon>Bacteria</taxon>
        <taxon>Bacillati</taxon>
        <taxon>Actinomycetota</taxon>
        <taxon>Actinomycetes</taxon>
        <taxon>Propionibacteriales</taxon>
        <taxon>Nocardioidaceae</taxon>
        <taxon>Nocardioides</taxon>
    </lineage>
</organism>
<dbReference type="Gene3D" id="2.40.260.10">
    <property type="entry name" value="Sortase"/>
    <property type="match status" value="1"/>
</dbReference>
<dbReference type="AlphaFoldDB" id="A0A3N0DUF1"/>
<dbReference type="InterPro" id="IPR023365">
    <property type="entry name" value="Sortase_dom-sf"/>
</dbReference>
<name>A0A3N0DUF1_9ACTN</name>
<evidence type="ECO:0000313" key="1">
    <source>
        <dbReference type="EMBL" id="RNL79257.1"/>
    </source>
</evidence>
<dbReference type="Proteomes" id="UP000277094">
    <property type="component" value="Unassembled WGS sequence"/>
</dbReference>